<sequence>MKFVLILVALISTGYTIPLGPIPSSGSGASLGTAILTPLNNLPDTLENAVAAVAKSKTLTPGFPDSGRQQAVLEDKIRESLPIQIDDKYGNAQNFIASFFNPKPIVDTIQEHEKYGNDGDHFRKAANVLIGGLEGVSNGLNAIVEIPLPSSGK</sequence>
<accession>A0ABQ9J4Z4</accession>
<evidence type="ECO:0000313" key="3">
    <source>
        <dbReference type="Proteomes" id="UP001162164"/>
    </source>
</evidence>
<evidence type="ECO:0000256" key="1">
    <source>
        <dbReference type="SAM" id="SignalP"/>
    </source>
</evidence>
<reference evidence="2" key="1">
    <citation type="journal article" date="2023" name="Insect Mol. Biol.">
        <title>Genome sequencing provides insights into the evolution of gene families encoding plant cell wall-degrading enzymes in longhorned beetles.</title>
        <authorList>
            <person name="Shin N.R."/>
            <person name="Okamura Y."/>
            <person name="Kirsch R."/>
            <person name="Pauchet Y."/>
        </authorList>
    </citation>
    <scope>NUCLEOTIDE SEQUENCE</scope>
    <source>
        <strain evidence="2">MMC_N1</strain>
    </source>
</reference>
<proteinExistence type="predicted"/>
<dbReference type="EMBL" id="JAPWTJ010001238">
    <property type="protein sequence ID" value="KAJ8973113.1"/>
    <property type="molecule type" value="Genomic_DNA"/>
</dbReference>
<feature type="signal peptide" evidence="1">
    <location>
        <begin position="1"/>
        <end position="16"/>
    </location>
</feature>
<comment type="caution">
    <text evidence="2">The sequence shown here is derived from an EMBL/GenBank/DDBJ whole genome shotgun (WGS) entry which is preliminary data.</text>
</comment>
<gene>
    <name evidence="2" type="ORF">NQ317_014452</name>
</gene>
<organism evidence="2 3">
    <name type="scientific">Molorchus minor</name>
    <dbReference type="NCBI Taxonomy" id="1323400"/>
    <lineage>
        <taxon>Eukaryota</taxon>
        <taxon>Metazoa</taxon>
        <taxon>Ecdysozoa</taxon>
        <taxon>Arthropoda</taxon>
        <taxon>Hexapoda</taxon>
        <taxon>Insecta</taxon>
        <taxon>Pterygota</taxon>
        <taxon>Neoptera</taxon>
        <taxon>Endopterygota</taxon>
        <taxon>Coleoptera</taxon>
        <taxon>Polyphaga</taxon>
        <taxon>Cucujiformia</taxon>
        <taxon>Chrysomeloidea</taxon>
        <taxon>Cerambycidae</taxon>
        <taxon>Lamiinae</taxon>
        <taxon>Monochamini</taxon>
        <taxon>Molorchus</taxon>
    </lineage>
</organism>
<keyword evidence="3" id="KW-1185">Reference proteome</keyword>
<name>A0ABQ9J4Z4_9CUCU</name>
<evidence type="ECO:0000313" key="2">
    <source>
        <dbReference type="EMBL" id="KAJ8973113.1"/>
    </source>
</evidence>
<protein>
    <submittedName>
        <fullName evidence="2">Uncharacterized protein</fullName>
    </submittedName>
</protein>
<keyword evidence="1" id="KW-0732">Signal</keyword>
<dbReference type="Proteomes" id="UP001162164">
    <property type="component" value="Unassembled WGS sequence"/>
</dbReference>
<feature type="chain" id="PRO_5047323751" evidence="1">
    <location>
        <begin position="17"/>
        <end position="153"/>
    </location>
</feature>